<reference evidence="1 2" key="1">
    <citation type="journal article" date="2019" name="Nat. Ecol. Evol.">
        <title>Megaphylogeny resolves global patterns of mushroom evolution.</title>
        <authorList>
            <person name="Varga T."/>
            <person name="Krizsan K."/>
            <person name="Foldi C."/>
            <person name="Dima B."/>
            <person name="Sanchez-Garcia M."/>
            <person name="Sanchez-Ramirez S."/>
            <person name="Szollosi G.J."/>
            <person name="Szarkandi J.G."/>
            <person name="Papp V."/>
            <person name="Albert L."/>
            <person name="Andreopoulos W."/>
            <person name="Angelini C."/>
            <person name="Antonin V."/>
            <person name="Barry K.W."/>
            <person name="Bougher N.L."/>
            <person name="Buchanan P."/>
            <person name="Buyck B."/>
            <person name="Bense V."/>
            <person name="Catcheside P."/>
            <person name="Chovatia M."/>
            <person name="Cooper J."/>
            <person name="Damon W."/>
            <person name="Desjardin D."/>
            <person name="Finy P."/>
            <person name="Geml J."/>
            <person name="Haridas S."/>
            <person name="Hughes K."/>
            <person name="Justo A."/>
            <person name="Karasinski D."/>
            <person name="Kautmanova I."/>
            <person name="Kiss B."/>
            <person name="Kocsube S."/>
            <person name="Kotiranta H."/>
            <person name="LaButti K.M."/>
            <person name="Lechner B.E."/>
            <person name="Liimatainen K."/>
            <person name="Lipzen A."/>
            <person name="Lukacs Z."/>
            <person name="Mihaltcheva S."/>
            <person name="Morgado L.N."/>
            <person name="Niskanen T."/>
            <person name="Noordeloos M.E."/>
            <person name="Ohm R.A."/>
            <person name="Ortiz-Santana B."/>
            <person name="Ovrebo C."/>
            <person name="Racz N."/>
            <person name="Riley R."/>
            <person name="Savchenko A."/>
            <person name="Shiryaev A."/>
            <person name="Soop K."/>
            <person name="Spirin V."/>
            <person name="Szebenyi C."/>
            <person name="Tomsovsky M."/>
            <person name="Tulloss R.E."/>
            <person name="Uehling J."/>
            <person name="Grigoriev I.V."/>
            <person name="Vagvolgyi C."/>
            <person name="Papp T."/>
            <person name="Martin F.M."/>
            <person name="Miettinen O."/>
            <person name="Hibbett D.S."/>
            <person name="Nagy L.G."/>
        </authorList>
    </citation>
    <scope>NUCLEOTIDE SEQUENCE [LARGE SCALE GENOMIC DNA]</scope>
    <source>
        <strain evidence="1 2">CBS 962.96</strain>
    </source>
</reference>
<keyword evidence="2" id="KW-1185">Reference proteome</keyword>
<dbReference type="Proteomes" id="UP000297245">
    <property type="component" value="Unassembled WGS sequence"/>
</dbReference>
<sequence length="105" mass="11801">MGTLKEVVVKESTNPRQWSKDDDIPSEFELGSEFSFSARLKSFSLPRGSFRTFRPKTKNGNKFAVALWEPRRTSKTGATSSELISSGILNISLKSLFRLFVLSQP</sequence>
<evidence type="ECO:0000313" key="1">
    <source>
        <dbReference type="EMBL" id="THU83340.1"/>
    </source>
</evidence>
<evidence type="ECO:0000313" key="2">
    <source>
        <dbReference type="Proteomes" id="UP000297245"/>
    </source>
</evidence>
<protein>
    <submittedName>
        <fullName evidence="1">Uncharacterized protein</fullName>
    </submittedName>
</protein>
<organism evidence="1 2">
    <name type="scientific">Dendrothele bispora (strain CBS 962.96)</name>
    <dbReference type="NCBI Taxonomy" id="1314807"/>
    <lineage>
        <taxon>Eukaryota</taxon>
        <taxon>Fungi</taxon>
        <taxon>Dikarya</taxon>
        <taxon>Basidiomycota</taxon>
        <taxon>Agaricomycotina</taxon>
        <taxon>Agaricomycetes</taxon>
        <taxon>Agaricomycetidae</taxon>
        <taxon>Agaricales</taxon>
        <taxon>Agaricales incertae sedis</taxon>
        <taxon>Dendrothele</taxon>
    </lineage>
</organism>
<proteinExistence type="predicted"/>
<dbReference type="AlphaFoldDB" id="A0A4S8L4K1"/>
<name>A0A4S8L4K1_DENBC</name>
<gene>
    <name evidence="1" type="ORF">K435DRAFT_871372</name>
</gene>
<dbReference type="EMBL" id="ML179669">
    <property type="protein sequence ID" value="THU83340.1"/>
    <property type="molecule type" value="Genomic_DNA"/>
</dbReference>
<accession>A0A4S8L4K1</accession>